<evidence type="ECO:0000256" key="1">
    <source>
        <dbReference type="SAM" id="Coils"/>
    </source>
</evidence>
<evidence type="ECO:0000313" key="2">
    <source>
        <dbReference type="EMBL" id="GEM04120.1"/>
    </source>
</evidence>
<reference evidence="2 5" key="2">
    <citation type="submission" date="2019-07" db="EMBL/GenBank/DDBJ databases">
        <title>Whole genome shotgun sequence of Halolactibacillus miurensis NBRC 100873.</title>
        <authorList>
            <person name="Hosoyama A."/>
            <person name="Uohara A."/>
            <person name="Ohji S."/>
            <person name="Ichikawa N."/>
        </authorList>
    </citation>
    <scope>NUCLEOTIDE SEQUENCE [LARGE SCALE GENOMIC DNA]</scope>
    <source>
        <strain evidence="2 5">NBRC 100873</strain>
    </source>
</reference>
<evidence type="ECO:0000313" key="3">
    <source>
        <dbReference type="EMBL" id="SFS76090.1"/>
    </source>
</evidence>
<dbReference type="EMBL" id="BJWJ01000008">
    <property type="protein sequence ID" value="GEM04120.1"/>
    <property type="molecule type" value="Genomic_DNA"/>
</dbReference>
<organism evidence="3 4">
    <name type="scientific">Halolactibacillus miurensis</name>
    <dbReference type="NCBI Taxonomy" id="306541"/>
    <lineage>
        <taxon>Bacteria</taxon>
        <taxon>Bacillati</taxon>
        <taxon>Bacillota</taxon>
        <taxon>Bacilli</taxon>
        <taxon>Bacillales</taxon>
        <taxon>Bacillaceae</taxon>
        <taxon>Halolactibacillus</taxon>
    </lineage>
</organism>
<dbReference type="STRING" id="306541.SAMN05421668_10935"/>
<sequence>MTNEQIIEEIKRLRKEMKRLYAEDKLNERNKLVERYRALRVKADYGYRVGDVVLKRHGNGRKEDRIIAISDNWQISFKNEEMPVESIRPIKETQDQMDIFEMGC</sequence>
<dbReference type="RefSeq" id="WP_089853866.1">
    <property type="nucleotide sequence ID" value="NZ_BJWJ01000008.1"/>
</dbReference>
<keyword evidence="5" id="KW-1185">Reference proteome</keyword>
<keyword evidence="1" id="KW-0175">Coiled coil</keyword>
<dbReference type="AlphaFoldDB" id="A0A1I6SGW9"/>
<dbReference type="Proteomes" id="UP000199139">
    <property type="component" value="Unassembled WGS sequence"/>
</dbReference>
<evidence type="ECO:0000313" key="4">
    <source>
        <dbReference type="Proteomes" id="UP000199139"/>
    </source>
</evidence>
<evidence type="ECO:0000313" key="5">
    <source>
        <dbReference type="Proteomes" id="UP000321773"/>
    </source>
</evidence>
<name>A0A1I6SGW9_9BACI</name>
<protein>
    <submittedName>
        <fullName evidence="3">Uncharacterized protein</fullName>
    </submittedName>
</protein>
<reference evidence="3 4" key="1">
    <citation type="submission" date="2016-10" db="EMBL/GenBank/DDBJ databases">
        <authorList>
            <person name="de Groot N.N."/>
        </authorList>
    </citation>
    <scope>NUCLEOTIDE SEQUENCE [LARGE SCALE GENOMIC DNA]</scope>
    <source>
        <strain evidence="3 4">DSM 17074</strain>
    </source>
</reference>
<dbReference type="Proteomes" id="UP000321773">
    <property type="component" value="Unassembled WGS sequence"/>
</dbReference>
<gene>
    <name evidence="2" type="ORF">HMI01_11080</name>
    <name evidence="3" type="ORF">SAMN05421668_10935</name>
</gene>
<proteinExistence type="predicted"/>
<accession>A0A1I6SGW9</accession>
<feature type="coiled-coil region" evidence="1">
    <location>
        <begin position="3"/>
        <end position="42"/>
    </location>
</feature>
<dbReference type="EMBL" id="FPAI01000009">
    <property type="protein sequence ID" value="SFS76090.1"/>
    <property type="molecule type" value="Genomic_DNA"/>
</dbReference>